<dbReference type="EMBL" id="CP097503">
    <property type="protein sequence ID" value="URD83436.1"/>
    <property type="molecule type" value="Genomic_DNA"/>
</dbReference>
<dbReference type="EMBL" id="CP097503">
    <property type="protein sequence ID" value="URD83763.1"/>
    <property type="molecule type" value="Genomic_DNA"/>
</dbReference>
<organism evidence="1 3">
    <name type="scientific">Musa troglodytarum</name>
    <name type="common">fe'i banana</name>
    <dbReference type="NCBI Taxonomy" id="320322"/>
    <lineage>
        <taxon>Eukaryota</taxon>
        <taxon>Viridiplantae</taxon>
        <taxon>Streptophyta</taxon>
        <taxon>Embryophyta</taxon>
        <taxon>Tracheophyta</taxon>
        <taxon>Spermatophyta</taxon>
        <taxon>Magnoliopsida</taxon>
        <taxon>Liliopsida</taxon>
        <taxon>Zingiberales</taxon>
        <taxon>Musaceae</taxon>
        <taxon>Musa</taxon>
    </lineage>
</organism>
<keyword evidence="3" id="KW-1185">Reference proteome</keyword>
<evidence type="ECO:0000313" key="2">
    <source>
        <dbReference type="EMBL" id="URD83763.1"/>
    </source>
</evidence>
<accession>A0A9E7EVR0</accession>
<name>A0A9E7EVR0_9LILI</name>
<dbReference type="AlphaFoldDB" id="A0A9E7EVR0"/>
<evidence type="ECO:0000313" key="3">
    <source>
        <dbReference type="Proteomes" id="UP001055439"/>
    </source>
</evidence>
<protein>
    <submittedName>
        <fullName evidence="1">Uncharacterized protein</fullName>
    </submittedName>
</protein>
<proteinExistence type="predicted"/>
<reference evidence="1" key="1">
    <citation type="submission" date="2022-05" db="EMBL/GenBank/DDBJ databases">
        <title>The Musa troglodytarum L. genome provides insights into the mechanism of non-climacteric behaviour and enrichment of carotenoids.</title>
        <authorList>
            <person name="Wang J."/>
        </authorList>
    </citation>
    <scope>NUCLEOTIDE SEQUENCE</scope>
    <source>
        <tissue evidence="1">Leaf</tissue>
    </source>
</reference>
<evidence type="ECO:0000313" key="1">
    <source>
        <dbReference type="EMBL" id="URD83436.1"/>
    </source>
</evidence>
<gene>
    <name evidence="2" type="ORF">MUK42_17225</name>
    <name evidence="1" type="ORF">MUK42_17313</name>
</gene>
<dbReference type="Proteomes" id="UP001055439">
    <property type="component" value="Chromosome 10"/>
</dbReference>
<sequence length="104" mass="11758">MRNRELFARPNVSSSAIAEENRMAFLNWFGGARFDQHLDAEKTRLTAACRGKIRKHLFLSEVAMMHVSVITSVLVQINVGEYAKVRQSTGIIEVRRGSGLRKLL</sequence>